<dbReference type="EMBL" id="RHHR01000015">
    <property type="protein sequence ID" value="RNB74408.1"/>
    <property type="molecule type" value="Genomic_DNA"/>
</dbReference>
<keyword evidence="1" id="KW-0812">Transmembrane</keyword>
<sequence length="71" mass="8132">MKKGKPASKAAGSGWISWVDAKGRFLFFHSASVGIPKTFAFFFFFLSPAWVLVLSLNLVQVQLRRWYFTRS</sequence>
<gene>
    <name evidence="2" type="ORF">EDM52_11130</name>
</gene>
<proteinExistence type="predicted"/>
<evidence type="ECO:0008006" key="4">
    <source>
        <dbReference type="Google" id="ProtNLM"/>
    </source>
</evidence>
<organism evidence="2 3">
    <name type="scientific">Brevibacillus invocatus</name>
    <dbReference type="NCBI Taxonomy" id="173959"/>
    <lineage>
        <taxon>Bacteria</taxon>
        <taxon>Bacillati</taxon>
        <taxon>Bacillota</taxon>
        <taxon>Bacilli</taxon>
        <taxon>Bacillales</taxon>
        <taxon>Paenibacillaceae</taxon>
        <taxon>Brevibacillus</taxon>
    </lineage>
</organism>
<keyword evidence="1" id="KW-1133">Transmembrane helix</keyword>
<evidence type="ECO:0000313" key="3">
    <source>
        <dbReference type="Proteomes" id="UP000282028"/>
    </source>
</evidence>
<protein>
    <recommendedName>
        <fullName evidence="4">Transmembrane protein</fullName>
    </recommendedName>
</protein>
<evidence type="ECO:0000313" key="2">
    <source>
        <dbReference type="EMBL" id="RNB74408.1"/>
    </source>
</evidence>
<accession>A0A3M8CFC9</accession>
<comment type="caution">
    <text evidence="2">The sequence shown here is derived from an EMBL/GenBank/DDBJ whole genome shotgun (WGS) entry which is preliminary data.</text>
</comment>
<keyword evidence="1" id="KW-0472">Membrane</keyword>
<evidence type="ECO:0000256" key="1">
    <source>
        <dbReference type="SAM" id="Phobius"/>
    </source>
</evidence>
<dbReference type="AlphaFoldDB" id="A0A3M8CFC9"/>
<feature type="transmembrane region" description="Helical" evidence="1">
    <location>
        <begin position="39"/>
        <end position="59"/>
    </location>
</feature>
<reference evidence="2 3" key="1">
    <citation type="submission" date="2018-10" db="EMBL/GenBank/DDBJ databases">
        <title>Phylogenomics of Brevibacillus.</title>
        <authorList>
            <person name="Dunlap C."/>
        </authorList>
    </citation>
    <scope>NUCLEOTIDE SEQUENCE [LARGE SCALE GENOMIC DNA]</scope>
    <source>
        <strain evidence="2 3">JCM 12215</strain>
    </source>
</reference>
<name>A0A3M8CFC9_9BACL</name>
<dbReference type="Proteomes" id="UP000282028">
    <property type="component" value="Unassembled WGS sequence"/>
</dbReference>
<keyword evidence="3" id="KW-1185">Reference proteome</keyword>